<keyword evidence="2" id="KW-1185">Reference proteome</keyword>
<accession>A0A118JRS4</accession>
<gene>
    <name evidence="1" type="ORF">Ccrd_024525</name>
</gene>
<evidence type="ECO:0000313" key="2">
    <source>
        <dbReference type="Proteomes" id="UP000243975"/>
    </source>
</evidence>
<dbReference type="AlphaFoldDB" id="A0A118JRS4"/>
<name>A0A118JRS4_CYNCS</name>
<dbReference type="Gramene" id="KVH88087">
    <property type="protein sequence ID" value="KVH88087"/>
    <property type="gene ID" value="Ccrd_024525"/>
</dbReference>
<evidence type="ECO:0000313" key="1">
    <source>
        <dbReference type="EMBL" id="KVH88087.1"/>
    </source>
</evidence>
<dbReference type="EMBL" id="LEKV01005583">
    <property type="protein sequence ID" value="KVH88087.1"/>
    <property type="molecule type" value="Genomic_DNA"/>
</dbReference>
<reference evidence="1 2" key="1">
    <citation type="journal article" date="2016" name="Sci. Rep.">
        <title>The genome sequence of the outbreeding globe artichoke constructed de novo incorporating a phase-aware low-pass sequencing strategy of F1 progeny.</title>
        <authorList>
            <person name="Scaglione D."/>
            <person name="Reyes-Chin-Wo S."/>
            <person name="Acquadro A."/>
            <person name="Froenicke L."/>
            <person name="Portis E."/>
            <person name="Beitel C."/>
            <person name="Tirone M."/>
            <person name="Mauro R."/>
            <person name="Lo Monaco A."/>
            <person name="Mauromicale G."/>
            <person name="Faccioli P."/>
            <person name="Cattivelli L."/>
            <person name="Rieseberg L."/>
            <person name="Michelmore R."/>
            <person name="Lanteri S."/>
        </authorList>
    </citation>
    <scope>NUCLEOTIDE SEQUENCE [LARGE SCALE GENOMIC DNA]</scope>
    <source>
        <strain evidence="1">2C</strain>
    </source>
</reference>
<comment type="caution">
    <text evidence="1">The sequence shown here is derived from an EMBL/GenBank/DDBJ whole genome shotgun (WGS) entry which is preliminary data.</text>
</comment>
<organism evidence="1 2">
    <name type="scientific">Cynara cardunculus var. scolymus</name>
    <name type="common">Globe artichoke</name>
    <name type="synonym">Cynara scolymus</name>
    <dbReference type="NCBI Taxonomy" id="59895"/>
    <lineage>
        <taxon>Eukaryota</taxon>
        <taxon>Viridiplantae</taxon>
        <taxon>Streptophyta</taxon>
        <taxon>Embryophyta</taxon>
        <taxon>Tracheophyta</taxon>
        <taxon>Spermatophyta</taxon>
        <taxon>Magnoliopsida</taxon>
        <taxon>eudicotyledons</taxon>
        <taxon>Gunneridae</taxon>
        <taxon>Pentapetalae</taxon>
        <taxon>asterids</taxon>
        <taxon>campanulids</taxon>
        <taxon>Asterales</taxon>
        <taxon>Asteraceae</taxon>
        <taxon>Carduoideae</taxon>
        <taxon>Cardueae</taxon>
        <taxon>Carduinae</taxon>
        <taxon>Cynara</taxon>
    </lineage>
</organism>
<dbReference type="Proteomes" id="UP000243975">
    <property type="component" value="Unassembled WGS sequence"/>
</dbReference>
<proteinExistence type="predicted"/>
<sequence length="67" mass="7690">METISILEEEIDSNDSHDVLLLLLKLGFKFDLSLTLCKFITLCFTFEVDFSAIKIHNFLTITDSSFI</sequence>
<protein>
    <submittedName>
        <fullName evidence="1">Uncharacterized protein</fullName>
    </submittedName>
</protein>